<dbReference type="PRINTS" id="PR00237">
    <property type="entry name" value="GPCRRHODOPSN"/>
</dbReference>
<dbReference type="OrthoDB" id="6117944at2759"/>
<keyword evidence="5 14" id="KW-1133">Transmembrane helix</keyword>
<keyword evidence="10" id="KW-0325">Glycoprotein</keyword>
<dbReference type="InterPro" id="IPR000826">
    <property type="entry name" value="Formyl_rcpt-rel"/>
</dbReference>
<dbReference type="PROSITE" id="PS50262">
    <property type="entry name" value="G_PROTEIN_RECEP_F1_2"/>
    <property type="match status" value="1"/>
</dbReference>
<evidence type="ECO:0000256" key="10">
    <source>
        <dbReference type="ARBA" id="ARBA00023180"/>
    </source>
</evidence>
<dbReference type="FunFam" id="1.20.1070.10:FF:000034">
    <property type="entry name" value="G-protein coupled receptor 1"/>
    <property type="match status" value="1"/>
</dbReference>
<feature type="transmembrane region" description="Helical" evidence="14">
    <location>
        <begin position="193"/>
        <end position="218"/>
    </location>
</feature>
<evidence type="ECO:0000256" key="4">
    <source>
        <dbReference type="ARBA" id="ARBA00022692"/>
    </source>
</evidence>
<dbReference type="GO" id="GO:0005886">
    <property type="term" value="C:plasma membrane"/>
    <property type="evidence" value="ECO:0007669"/>
    <property type="project" value="UniProtKB-SubCell"/>
</dbReference>
<feature type="transmembrane region" description="Helical" evidence="14">
    <location>
        <begin position="107"/>
        <end position="128"/>
    </location>
</feature>
<feature type="transmembrane region" description="Helical" evidence="14">
    <location>
        <begin position="149"/>
        <end position="173"/>
    </location>
</feature>
<comment type="similarity">
    <text evidence="12">Belongs to the chemokine-like receptor (CMKLR) family.</text>
</comment>
<dbReference type="Gene3D" id="1.20.1070.10">
    <property type="entry name" value="Rhodopsin 7-helix transmembrane proteins"/>
    <property type="match status" value="1"/>
</dbReference>
<dbReference type="InterPro" id="IPR000276">
    <property type="entry name" value="GPCR_Rhodpsn"/>
</dbReference>
<keyword evidence="2" id="KW-1003">Cell membrane</keyword>
<evidence type="ECO:0000259" key="15">
    <source>
        <dbReference type="PROSITE" id="PS50262"/>
    </source>
</evidence>
<dbReference type="CDD" id="cd14974">
    <property type="entry name" value="7tmA_Anaphylatoxin_R-like"/>
    <property type="match status" value="1"/>
</dbReference>
<dbReference type="GO" id="GO:0004875">
    <property type="term" value="F:complement receptor activity"/>
    <property type="evidence" value="ECO:0007669"/>
    <property type="project" value="TreeGrafter"/>
</dbReference>
<proteinExistence type="inferred from homology"/>
<keyword evidence="9 13" id="KW-0675">Receptor</keyword>
<dbReference type="PANTHER" id="PTHR24225:SF0">
    <property type="entry name" value="N-FORMYL PEPTIDE RECEPTOR 2"/>
    <property type="match status" value="1"/>
</dbReference>
<evidence type="ECO:0000313" key="17">
    <source>
        <dbReference type="Proteomes" id="UP000261540"/>
    </source>
</evidence>
<feature type="transmembrane region" description="Helical" evidence="14">
    <location>
        <begin position="269"/>
        <end position="292"/>
    </location>
</feature>
<dbReference type="KEGG" id="pki:111840019"/>
<protein>
    <submittedName>
        <fullName evidence="16">Chemokine-like receptor 1</fullName>
    </submittedName>
</protein>
<dbReference type="GO" id="GO:0007200">
    <property type="term" value="P:phospholipase C-activating G protein-coupled receptor signaling pathway"/>
    <property type="evidence" value="ECO:0007669"/>
    <property type="project" value="TreeGrafter"/>
</dbReference>
<dbReference type="PRINTS" id="PR00526">
    <property type="entry name" value="FMETLEUPHER"/>
</dbReference>
<keyword evidence="7 14" id="KW-0472">Membrane</keyword>
<dbReference type="GO" id="GO:0006935">
    <property type="term" value="P:chemotaxis"/>
    <property type="evidence" value="ECO:0007669"/>
    <property type="project" value="UniProtKB-KW"/>
</dbReference>
<feature type="transmembrane region" description="Helical" evidence="14">
    <location>
        <begin position="71"/>
        <end position="95"/>
    </location>
</feature>
<dbReference type="STRING" id="1676925.ENSPKIP00000007570"/>
<sequence length="340" mass="38692">MSAENNYSYDYDYNDTASIGPKTGGQDDSWIWDRVVLVVVNFVIFVVGVWGNSVVIWIIGLKMKKTVNLTWYLSLAISDFLFCLFLPINAAYIFTENWIFGLSMCKFISFVMFLNMFSSIFLLVIISIDRFVSVVFPVWAQNKRTVEKASIVIILAWTVSIALSFPSTVFRNISLEGNKTKCHNNYEPPSSHLAVVLSRFVCGFVVPFLIIISCYSVIICRISSNRVTKSSKPFKVMTALIGAFFICWLPYHIVVLMELTPKYQESLGTYIQVFVTLASINSILNPFLYAFMGEDFKNKFWRSLLRKIENALGEETHTTNRWVSGSSTVEVSNARVSTHM</sequence>
<evidence type="ECO:0000256" key="6">
    <source>
        <dbReference type="ARBA" id="ARBA00023040"/>
    </source>
</evidence>
<dbReference type="GO" id="GO:0007204">
    <property type="term" value="P:positive regulation of cytosolic calcium ion concentration"/>
    <property type="evidence" value="ECO:0007669"/>
    <property type="project" value="TreeGrafter"/>
</dbReference>
<dbReference type="Ensembl" id="ENSPKIT00000031631.1">
    <property type="protein sequence ID" value="ENSPKIP00000007570.1"/>
    <property type="gene ID" value="ENSPKIG00000023419.1"/>
</dbReference>
<comment type="subcellular location">
    <subcellularLocation>
        <location evidence="1">Cell membrane</location>
        <topology evidence="1">Multi-pass membrane protein</topology>
    </subcellularLocation>
</comment>
<keyword evidence="11 13" id="KW-0807">Transducer</keyword>
<keyword evidence="8" id="KW-1015">Disulfide bond</keyword>
<evidence type="ECO:0000256" key="11">
    <source>
        <dbReference type="ARBA" id="ARBA00023224"/>
    </source>
</evidence>
<comment type="similarity">
    <text evidence="13">Belongs to the G-protein coupled receptor 1 family.</text>
</comment>
<evidence type="ECO:0000256" key="12">
    <source>
        <dbReference type="ARBA" id="ARBA00025736"/>
    </source>
</evidence>
<keyword evidence="4 13" id="KW-0812">Transmembrane</keyword>
<keyword evidence="17" id="KW-1185">Reference proteome</keyword>
<evidence type="ECO:0000256" key="14">
    <source>
        <dbReference type="SAM" id="Phobius"/>
    </source>
</evidence>
<evidence type="ECO:0000256" key="5">
    <source>
        <dbReference type="ARBA" id="ARBA00022989"/>
    </source>
</evidence>
<dbReference type="PANTHER" id="PTHR24225">
    <property type="entry name" value="CHEMOTACTIC RECEPTOR"/>
    <property type="match status" value="1"/>
</dbReference>
<reference evidence="16" key="2">
    <citation type="submission" date="2025-09" db="UniProtKB">
        <authorList>
            <consortium name="Ensembl"/>
        </authorList>
    </citation>
    <scope>IDENTIFICATION</scope>
</reference>
<feature type="transmembrane region" description="Helical" evidence="14">
    <location>
        <begin position="239"/>
        <end position="257"/>
    </location>
</feature>
<dbReference type="AlphaFoldDB" id="A0A3B3QPR4"/>
<feature type="domain" description="G-protein coupled receptors family 1 profile" evidence="15">
    <location>
        <begin position="51"/>
        <end position="289"/>
    </location>
</feature>
<keyword evidence="6 13" id="KW-0297">G-protein coupled receptor</keyword>
<dbReference type="GO" id="GO:0006954">
    <property type="term" value="P:inflammatory response"/>
    <property type="evidence" value="ECO:0007669"/>
    <property type="project" value="TreeGrafter"/>
</dbReference>
<dbReference type="PROSITE" id="PS00237">
    <property type="entry name" value="G_PROTEIN_RECEP_F1_1"/>
    <property type="match status" value="1"/>
</dbReference>
<evidence type="ECO:0000256" key="2">
    <source>
        <dbReference type="ARBA" id="ARBA00022475"/>
    </source>
</evidence>
<dbReference type="GO" id="GO:0004930">
    <property type="term" value="F:G protein-coupled receptor activity"/>
    <property type="evidence" value="ECO:0007669"/>
    <property type="project" value="UniProtKB-KW"/>
</dbReference>
<accession>A0A3B3QPR4</accession>
<evidence type="ECO:0000256" key="1">
    <source>
        <dbReference type="ARBA" id="ARBA00004651"/>
    </source>
</evidence>
<dbReference type="SUPFAM" id="SSF81321">
    <property type="entry name" value="Family A G protein-coupled receptor-like"/>
    <property type="match status" value="1"/>
</dbReference>
<organism evidence="16 17">
    <name type="scientific">Paramormyrops kingsleyae</name>
    <dbReference type="NCBI Taxonomy" id="1676925"/>
    <lineage>
        <taxon>Eukaryota</taxon>
        <taxon>Metazoa</taxon>
        <taxon>Chordata</taxon>
        <taxon>Craniata</taxon>
        <taxon>Vertebrata</taxon>
        <taxon>Euteleostomi</taxon>
        <taxon>Actinopterygii</taxon>
        <taxon>Neopterygii</taxon>
        <taxon>Teleostei</taxon>
        <taxon>Osteoglossocephala</taxon>
        <taxon>Osteoglossomorpha</taxon>
        <taxon>Osteoglossiformes</taxon>
        <taxon>Mormyridae</taxon>
        <taxon>Paramormyrops</taxon>
    </lineage>
</organism>
<keyword evidence="3" id="KW-0145">Chemotaxis</keyword>
<reference evidence="16" key="1">
    <citation type="submission" date="2025-08" db="UniProtKB">
        <authorList>
            <consortium name="Ensembl"/>
        </authorList>
    </citation>
    <scope>IDENTIFICATION</scope>
</reference>
<evidence type="ECO:0000256" key="8">
    <source>
        <dbReference type="ARBA" id="ARBA00023157"/>
    </source>
</evidence>
<dbReference type="Pfam" id="PF00001">
    <property type="entry name" value="7tm_1"/>
    <property type="match status" value="1"/>
</dbReference>
<evidence type="ECO:0000256" key="9">
    <source>
        <dbReference type="ARBA" id="ARBA00023170"/>
    </source>
</evidence>
<feature type="transmembrane region" description="Helical" evidence="14">
    <location>
        <begin position="35"/>
        <end position="59"/>
    </location>
</feature>
<evidence type="ECO:0000256" key="13">
    <source>
        <dbReference type="RuleBase" id="RU000688"/>
    </source>
</evidence>
<dbReference type="Proteomes" id="UP000261540">
    <property type="component" value="Unplaced"/>
</dbReference>
<name>A0A3B3QPR4_9TELE</name>
<dbReference type="GeneTree" id="ENSGT01020000230438"/>
<evidence type="ECO:0000313" key="16">
    <source>
        <dbReference type="Ensembl" id="ENSPKIP00000007570.1"/>
    </source>
</evidence>
<evidence type="ECO:0000256" key="7">
    <source>
        <dbReference type="ARBA" id="ARBA00023136"/>
    </source>
</evidence>
<dbReference type="InterPro" id="IPR017452">
    <property type="entry name" value="GPCR_Rhodpsn_7TM"/>
</dbReference>
<evidence type="ECO:0000256" key="3">
    <source>
        <dbReference type="ARBA" id="ARBA00022500"/>
    </source>
</evidence>